<name>A0A7N2MZA1_QUELO</name>
<dbReference type="Gramene" id="QL11p055784:mrna">
    <property type="protein sequence ID" value="QL11p055784:mrna"/>
    <property type="gene ID" value="QL11p055784"/>
</dbReference>
<evidence type="ECO:0000313" key="1">
    <source>
        <dbReference type="EnsemblPlants" id="QL11p055784:mrna"/>
    </source>
</evidence>
<evidence type="ECO:0000313" key="2">
    <source>
        <dbReference type="Proteomes" id="UP000594261"/>
    </source>
</evidence>
<accession>A0A7N2MZA1</accession>
<reference evidence="1 2" key="1">
    <citation type="journal article" date="2016" name="G3 (Bethesda)">
        <title>First Draft Assembly and Annotation of the Genome of a California Endemic Oak Quercus lobata Nee (Fagaceae).</title>
        <authorList>
            <person name="Sork V.L."/>
            <person name="Fitz-Gibbon S.T."/>
            <person name="Puiu D."/>
            <person name="Crepeau M."/>
            <person name="Gugger P.F."/>
            <person name="Sherman R."/>
            <person name="Stevens K."/>
            <person name="Langley C.H."/>
            <person name="Pellegrini M."/>
            <person name="Salzberg S.L."/>
        </authorList>
    </citation>
    <scope>NUCLEOTIDE SEQUENCE [LARGE SCALE GENOMIC DNA]</scope>
    <source>
        <strain evidence="1 2">cv. SW786</strain>
    </source>
</reference>
<protein>
    <submittedName>
        <fullName evidence="1">Uncharacterized protein</fullName>
    </submittedName>
</protein>
<keyword evidence="2" id="KW-1185">Reference proteome</keyword>
<dbReference type="InParanoid" id="A0A7N2MZA1"/>
<dbReference type="AlphaFoldDB" id="A0A7N2MZA1"/>
<sequence length="103" mass="11427">MKYLKVEGAGRLRLRGGAVGNLFSSSDTAKQGRVTLDLNQFVFCFVDTENCLLEMILPSKMCLVMANVSHLKSWSGFLRCTIYIPLVSNLTITVSPIRIGTIR</sequence>
<reference evidence="1" key="2">
    <citation type="submission" date="2021-01" db="UniProtKB">
        <authorList>
            <consortium name="EnsemblPlants"/>
        </authorList>
    </citation>
    <scope>IDENTIFICATION</scope>
</reference>
<proteinExistence type="predicted"/>
<dbReference type="Proteomes" id="UP000594261">
    <property type="component" value="Chromosome 11"/>
</dbReference>
<dbReference type="EMBL" id="LRBV02000011">
    <property type="status" value="NOT_ANNOTATED_CDS"/>
    <property type="molecule type" value="Genomic_DNA"/>
</dbReference>
<dbReference type="EnsemblPlants" id="QL11p055784:mrna">
    <property type="protein sequence ID" value="QL11p055784:mrna"/>
    <property type="gene ID" value="QL11p055784"/>
</dbReference>
<organism evidence="1 2">
    <name type="scientific">Quercus lobata</name>
    <name type="common">Valley oak</name>
    <dbReference type="NCBI Taxonomy" id="97700"/>
    <lineage>
        <taxon>Eukaryota</taxon>
        <taxon>Viridiplantae</taxon>
        <taxon>Streptophyta</taxon>
        <taxon>Embryophyta</taxon>
        <taxon>Tracheophyta</taxon>
        <taxon>Spermatophyta</taxon>
        <taxon>Magnoliopsida</taxon>
        <taxon>eudicotyledons</taxon>
        <taxon>Gunneridae</taxon>
        <taxon>Pentapetalae</taxon>
        <taxon>rosids</taxon>
        <taxon>fabids</taxon>
        <taxon>Fagales</taxon>
        <taxon>Fagaceae</taxon>
        <taxon>Quercus</taxon>
    </lineage>
</organism>